<dbReference type="Proteomes" id="UP000030300">
    <property type="component" value="Chromosome"/>
</dbReference>
<dbReference type="HOGENOM" id="CLU_116295_0_0_11"/>
<dbReference type="KEGG" id="psim:KR76_16025"/>
<evidence type="ECO:0000313" key="2">
    <source>
        <dbReference type="EMBL" id="AIY17900.2"/>
    </source>
</evidence>
<dbReference type="InterPro" id="IPR032330">
    <property type="entry name" value="EF-G-binding_C"/>
</dbReference>
<evidence type="ECO:0000259" key="1">
    <source>
        <dbReference type="Pfam" id="PF16571"/>
    </source>
</evidence>
<evidence type="ECO:0000313" key="3">
    <source>
        <dbReference type="Proteomes" id="UP000030300"/>
    </source>
</evidence>
<keyword evidence="3" id="KW-1185">Reference proteome</keyword>
<dbReference type="EMBL" id="CP009896">
    <property type="protein sequence ID" value="AIY17900.2"/>
    <property type="molecule type" value="Genomic_DNA"/>
</dbReference>
<gene>
    <name evidence="2" type="ORF">KR76_16025</name>
</gene>
<organism evidence="2 3">
    <name type="scientific">Nocardioides simplex</name>
    <name type="common">Arthrobacter simplex</name>
    <dbReference type="NCBI Taxonomy" id="2045"/>
    <lineage>
        <taxon>Bacteria</taxon>
        <taxon>Bacillati</taxon>
        <taxon>Actinomycetota</taxon>
        <taxon>Actinomycetes</taxon>
        <taxon>Propionibacteriales</taxon>
        <taxon>Nocardioidaceae</taxon>
        <taxon>Pimelobacter</taxon>
    </lineage>
</organism>
<sequence length="164" mass="17925">MTMDPLTDREIRASFVNCSKGEASRLHVPRDLAGRPWADLDYLGWRDPQSRTRGHLVLPYDGRLVGAVLRAPESGVGARRSMCSLCLTVQSGGVALWVAPRAGKAGKQGHSVGTYVCANLACSLTVRGKLRTDSPGMFETLTTEQRVARLETNLRSFVARVLRD</sequence>
<proteinExistence type="predicted"/>
<dbReference type="AlphaFoldDB" id="A0A0A1DR75"/>
<feature type="domain" description="Elongation factor G-binding protein C-terminal treble-clef zinc-finger" evidence="1">
    <location>
        <begin position="10"/>
        <end position="161"/>
    </location>
</feature>
<dbReference type="eggNOG" id="ENOG5031HHY">
    <property type="taxonomic scope" value="Bacteria"/>
</dbReference>
<name>A0A0A1DR75_NOCSI</name>
<reference evidence="2 3" key="1">
    <citation type="journal article" date="2015" name="Genome Announc.">
        <title>Complete Genome Sequence of Steroid-Transforming Nocardioides simplex VKM Ac-2033D.</title>
        <authorList>
            <person name="Shtratnikova V.Y."/>
            <person name="Schelkunov M.I."/>
            <person name="Pekov Y.A."/>
            <person name="Fokina V.V."/>
            <person name="Logacheva M.D."/>
            <person name="Sokolov S.L."/>
            <person name="Bragin E.Y."/>
            <person name="Ashapkin V.V."/>
            <person name="Donova M.V."/>
        </authorList>
    </citation>
    <scope>NUCLEOTIDE SEQUENCE [LARGE SCALE GENOMIC DNA]</scope>
    <source>
        <strain evidence="2 3">VKM Ac-2033D</strain>
    </source>
</reference>
<accession>A0A0A1DR75</accession>
<protein>
    <recommendedName>
        <fullName evidence="1">Elongation factor G-binding protein C-terminal treble-clef zinc-finger domain-containing protein</fullName>
    </recommendedName>
</protein>
<dbReference type="STRING" id="2045.KR76_16025"/>
<dbReference type="Pfam" id="PF16571">
    <property type="entry name" value="FBP_C"/>
    <property type="match status" value="1"/>
</dbReference>